<dbReference type="EMBL" id="LLZS01000007">
    <property type="protein sequence ID" value="KUR71154.1"/>
    <property type="molecule type" value="Genomic_DNA"/>
</dbReference>
<dbReference type="Proteomes" id="UP000058012">
    <property type="component" value="Unassembled WGS sequence"/>
</dbReference>
<dbReference type="AlphaFoldDB" id="A0A117UUL9"/>
<reference evidence="1 2" key="1">
    <citation type="submission" date="2015-10" db="EMBL/GenBank/DDBJ databases">
        <title>Draft genome sequence of Novosphingobium fuchskuhlense DSM 25065 isolated from a surface water sample of the southwest basin of Lake Grosse Fuchskuhle.</title>
        <authorList>
            <person name="Ruckert C."/>
            <person name="Winkler A."/>
            <person name="Glaeser J."/>
            <person name="Grossart H.-P."/>
            <person name="Kalinowski J."/>
            <person name="Glaeser S."/>
        </authorList>
    </citation>
    <scope>NUCLEOTIDE SEQUENCE [LARGE SCALE GENOMIC DNA]</scope>
    <source>
        <strain evidence="1 2">FNE08-7</strain>
    </source>
</reference>
<proteinExistence type="predicted"/>
<protein>
    <submittedName>
        <fullName evidence="1">Uncharacterized protein</fullName>
    </submittedName>
</protein>
<dbReference type="OrthoDB" id="9779889at2"/>
<comment type="caution">
    <text evidence="1">The sequence shown here is derived from an EMBL/GenBank/DDBJ whole genome shotgun (WGS) entry which is preliminary data.</text>
</comment>
<evidence type="ECO:0000313" key="2">
    <source>
        <dbReference type="Proteomes" id="UP000058012"/>
    </source>
</evidence>
<dbReference type="STRING" id="1117702.AQZ52_10810"/>
<organism evidence="1 2">
    <name type="scientific">Novosphingobium fuchskuhlense</name>
    <dbReference type="NCBI Taxonomy" id="1117702"/>
    <lineage>
        <taxon>Bacteria</taxon>
        <taxon>Pseudomonadati</taxon>
        <taxon>Pseudomonadota</taxon>
        <taxon>Alphaproteobacteria</taxon>
        <taxon>Sphingomonadales</taxon>
        <taxon>Sphingomonadaceae</taxon>
        <taxon>Novosphingobium</taxon>
    </lineage>
</organism>
<dbReference type="RefSeq" id="WP_067910329.1">
    <property type="nucleotide sequence ID" value="NZ_KQ954245.1"/>
</dbReference>
<gene>
    <name evidence="1" type="ORF">AQZ52_10810</name>
</gene>
<name>A0A117UUL9_9SPHN</name>
<keyword evidence="2" id="KW-1185">Reference proteome</keyword>
<accession>A0A117UUL9</accession>
<sequence>MTDLPQRIEAAEGAEQRKCLNCDRTIAGHVMLCQRCFDDDQAYDDRGECANCGGEGVTYGCSWDWQCETYDEGEGTCLCERPCEWCAAALRARKDRGDGR</sequence>
<evidence type="ECO:0000313" key="1">
    <source>
        <dbReference type="EMBL" id="KUR71154.1"/>
    </source>
</evidence>